<dbReference type="InterPro" id="IPR001962">
    <property type="entry name" value="Asn_synthase"/>
</dbReference>
<feature type="domain" description="Asparagine synthetase" evidence="1">
    <location>
        <begin position="79"/>
        <end position="211"/>
    </location>
</feature>
<dbReference type="Gene3D" id="3.40.50.620">
    <property type="entry name" value="HUPs"/>
    <property type="match status" value="1"/>
</dbReference>
<reference evidence="3" key="1">
    <citation type="journal article" date="2019" name="Int. J. Syst. Evol. Microbiol.">
        <title>The Global Catalogue of Microorganisms (GCM) 10K type strain sequencing project: providing services to taxonomists for standard genome sequencing and annotation.</title>
        <authorList>
            <consortium name="The Broad Institute Genomics Platform"/>
            <consortium name="The Broad Institute Genome Sequencing Center for Infectious Disease"/>
            <person name="Wu L."/>
            <person name="Ma J."/>
        </authorList>
    </citation>
    <scope>NUCLEOTIDE SEQUENCE [LARGE SCALE GENOMIC DNA]</scope>
    <source>
        <strain evidence="3">JCM 12393</strain>
    </source>
</reference>
<organism evidence="2 3">
    <name type="scientific">Kitasatospora putterlickiae</name>
    <dbReference type="NCBI Taxonomy" id="221725"/>
    <lineage>
        <taxon>Bacteria</taxon>
        <taxon>Bacillati</taxon>
        <taxon>Actinomycetota</taxon>
        <taxon>Actinomycetes</taxon>
        <taxon>Kitasatosporales</taxon>
        <taxon>Streptomycetaceae</taxon>
        <taxon>Kitasatospora</taxon>
    </lineage>
</organism>
<sequence>MREQATDTGLDLLEITRRVSLRTRYTPATFWRGVHLLTERAAVHLAQDGTLVLRLPEPAEHTRARTLQVDADPVPAFTRLLGHVIARHPWKGASTGVQLSGGLDSTNVALALAAHPGHHVTAGTVILDGERGEQQTDRRAVILGHIGASWRDVMVPAMDHLPYGPTSRYSRPGHVSPYGDLYLDAIDRLSDLLSSRGVQTLFTGIGGEELMSFTTAERPHGTTGPDLAVPPWLGPTARGLLAEVDRGITPAAVVPETALMAKAGVAAPLLRRGIWPMHPLTDPALIRFCEWMPTEWRRDKRLLREAIDRAGLPPQIARPPIPENFGHVMTLAMRRHGPARIHRILDQGSPLIEDGIADPVELKAVAGRLRTRDDSRADREVVFALLADSALTGR</sequence>
<dbReference type="Proteomes" id="UP001499863">
    <property type="component" value="Unassembled WGS sequence"/>
</dbReference>
<keyword evidence="3" id="KW-1185">Reference proteome</keyword>
<dbReference type="RefSeq" id="WP_344339506.1">
    <property type="nucleotide sequence ID" value="NZ_BAAAKJ010000261.1"/>
</dbReference>
<name>A0ABP4J0S2_9ACTN</name>
<proteinExistence type="predicted"/>
<dbReference type="SUPFAM" id="SSF52402">
    <property type="entry name" value="Adenine nucleotide alpha hydrolases-like"/>
    <property type="match status" value="1"/>
</dbReference>
<dbReference type="EMBL" id="BAAAKJ010000261">
    <property type="protein sequence ID" value="GAA1403820.1"/>
    <property type="molecule type" value="Genomic_DNA"/>
</dbReference>
<protein>
    <recommendedName>
        <fullName evidence="1">Asparagine synthetase domain-containing protein</fullName>
    </recommendedName>
</protein>
<dbReference type="Pfam" id="PF00733">
    <property type="entry name" value="Asn_synthase"/>
    <property type="match status" value="1"/>
</dbReference>
<evidence type="ECO:0000313" key="2">
    <source>
        <dbReference type="EMBL" id="GAA1403820.1"/>
    </source>
</evidence>
<accession>A0ABP4J0S2</accession>
<evidence type="ECO:0000313" key="3">
    <source>
        <dbReference type="Proteomes" id="UP001499863"/>
    </source>
</evidence>
<comment type="caution">
    <text evidence="2">The sequence shown here is derived from an EMBL/GenBank/DDBJ whole genome shotgun (WGS) entry which is preliminary data.</text>
</comment>
<gene>
    <name evidence="2" type="ORF">GCM10009639_49190</name>
</gene>
<dbReference type="InterPro" id="IPR014729">
    <property type="entry name" value="Rossmann-like_a/b/a_fold"/>
</dbReference>
<evidence type="ECO:0000259" key="1">
    <source>
        <dbReference type="Pfam" id="PF00733"/>
    </source>
</evidence>